<evidence type="ECO:0000313" key="8">
    <source>
        <dbReference type="Proteomes" id="UP001056384"/>
    </source>
</evidence>
<dbReference type="GO" id="GO:0071949">
    <property type="term" value="F:FAD binding"/>
    <property type="evidence" value="ECO:0007669"/>
    <property type="project" value="InterPro"/>
</dbReference>
<dbReference type="EMBL" id="CP099425">
    <property type="protein sequence ID" value="USW55823.1"/>
    <property type="molecule type" value="Genomic_DNA"/>
</dbReference>
<keyword evidence="4" id="KW-0560">Oxidoreductase</keyword>
<name>A0A9Q9AZ22_9PEZI</name>
<keyword evidence="2" id="KW-0285">Flavoprotein</keyword>
<gene>
    <name evidence="7" type="ORF">Slin15195_G091420</name>
</gene>
<dbReference type="AlphaFoldDB" id="A0A9Q9AZ22"/>
<evidence type="ECO:0000256" key="4">
    <source>
        <dbReference type="ARBA" id="ARBA00023002"/>
    </source>
</evidence>
<dbReference type="InterPro" id="IPR036188">
    <property type="entry name" value="FAD/NAD-bd_sf"/>
</dbReference>
<dbReference type="PANTHER" id="PTHR13789:SF316">
    <property type="entry name" value="FAD-BINDING DOMAIN-CONTAINING PROTEIN"/>
    <property type="match status" value="1"/>
</dbReference>
<keyword evidence="8" id="KW-1185">Reference proteome</keyword>
<reference evidence="7" key="1">
    <citation type="submission" date="2022-06" db="EMBL/GenBank/DDBJ databases">
        <title>Complete genome sequences of two strains of the flax pathogen Septoria linicola.</title>
        <authorList>
            <person name="Lapalu N."/>
            <person name="Simon A."/>
            <person name="Demenou B."/>
            <person name="Paumier D."/>
            <person name="Guillot M.-P."/>
            <person name="Gout L."/>
            <person name="Valade R."/>
        </authorList>
    </citation>
    <scope>NUCLEOTIDE SEQUENCE</scope>
    <source>
        <strain evidence="7">SE15195</strain>
    </source>
</reference>
<organism evidence="7 8">
    <name type="scientific">Septoria linicola</name>
    <dbReference type="NCBI Taxonomy" id="215465"/>
    <lineage>
        <taxon>Eukaryota</taxon>
        <taxon>Fungi</taxon>
        <taxon>Dikarya</taxon>
        <taxon>Ascomycota</taxon>
        <taxon>Pezizomycotina</taxon>
        <taxon>Dothideomycetes</taxon>
        <taxon>Dothideomycetidae</taxon>
        <taxon>Mycosphaerellales</taxon>
        <taxon>Mycosphaerellaceae</taxon>
        <taxon>Septoria</taxon>
    </lineage>
</organism>
<dbReference type="InterPro" id="IPR002938">
    <property type="entry name" value="FAD-bd"/>
</dbReference>
<dbReference type="Proteomes" id="UP001056384">
    <property type="component" value="Chromosome 8"/>
</dbReference>
<sequence>MAGFLDNVAIIGAGLGGCALGLALSAQDIPFTIYESRPEISGVIPSGVVLTPNGLRVLDRLGVFERIRSRCYISTHRNVKNDKDETIKCIALGGPEVFGYWNHRIWRGLLLDEMRLMLKERGIAIQYNSRFGGIVSDTIEGVEFRINDQTVQASLLVGSDGIHSTLRKHLAPDVEPEYTGVMGVISHIKWDAVAWPSPDYERNATIQGKPGALFWIAEDPQAEDIMIGFQVQRPEQSRKDLEELQADKDKLVEFYRKGYEEHGATARSIIDAVAANKETLYIWPFMRMPRIAQWYSDSGRMILVGDGAHALPPSSGQGVNQALEDVYSLTLLLASACKRGEAGNPAATNRDGSAKSDLLDVLAFWQRTRQDRIDAIFDWATNTNNVERLPEADRQKLLAEGKVRPGQGDDTSWLFKYDYDKVVNEWLATRREMAS</sequence>
<evidence type="ECO:0000256" key="5">
    <source>
        <dbReference type="ARBA" id="ARBA00023033"/>
    </source>
</evidence>
<protein>
    <submittedName>
        <fullName evidence="7">FAD-binding domain, FAD/NAD(P)-binding domain superfamily</fullName>
    </submittedName>
</protein>
<dbReference type="Gene3D" id="3.50.50.60">
    <property type="entry name" value="FAD/NAD(P)-binding domain"/>
    <property type="match status" value="1"/>
</dbReference>
<dbReference type="PRINTS" id="PR00420">
    <property type="entry name" value="RNGMNOXGNASE"/>
</dbReference>
<evidence type="ECO:0000256" key="3">
    <source>
        <dbReference type="ARBA" id="ARBA00022827"/>
    </source>
</evidence>
<evidence type="ECO:0000259" key="6">
    <source>
        <dbReference type="Pfam" id="PF01494"/>
    </source>
</evidence>
<dbReference type="InterPro" id="IPR050493">
    <property type="entry name" value="FAD-dep_Monooxygenase_BioMet"/>
</dbReference>
<keyword evidence="3" id="KW-0274">FAD</keyword>
<evidence type="ECO:0000256" key="1">
    <source>
        <dbReference type="ARBA" id="ARBA00007992"/>
    </source>
</evidence>
<feature type="domain" description="FAD-binding" evidence="6">
    <location>
        <begin position="7"/>
        <end position="343"/>
    </location>
</feature>
<evidence type="ECO:0000313" key="7">
    <source>
        <dbReference type="EMBL" id="USW55823.1"/>
    </source>
</evidence>
<comment type="similarity">
    <text evidence="1">Belongs to the paxM FAD-dependent monooxygenase family.</text>
</comment>
<accession>A0A9Q9AZ22</accession>
<evidence type="ECO:0000256" key="2">
    <source>
        <dbReference type="ARBA" id="ARBA00022630"/>
    </source>
</evidence>
<dbReference type="Pfam" id="PF01494">
    <property type="entry name" value="FAD_binding_3"/>
    <property type="match status" value="1"/>
</dbReference>
<dbReference type="GO" id="GO:0004497">
    <property type="term" value="F:monooxygenase activity"/>
    <property type="evidence" value="ECO:0007669"/>
    <property type="project" value="UniProtKB-KW"/>
</dbReference>
<dbReference type="PANTHER" id="PTHR13789">
    <property type="entry name" value="MONOOXYGENASE"/>
    <property type="match status" value="1"/>
</dbReference>
<dbReference type="SUPFAM" id="SSF51905">
    <property type="entry name" value="FAD/NAD(P)-binding domain"/>
    <property type="match status" value="1"/>
</dbReference>
<proteinExistence type="inferred from homology"/>
<dbReference type="OrthoDB" id="16820at2759"/>
<keyword evidence="5" id="KW-0503">Monooxygenase</keyword>